<reference evidence="1" key="3">
    <citation type="journal article" date="2017" name="Nature">
        <title>Genome sequence of the progenitor of the wheat D genome Aegilops tauschii.</title>
        <authorList>
            <person name="Luo M.C."/>
            <person name="Gu Y.Q."/>
            <person name="Puiu D."/>
            <person name="Wang H."/>
            <person name="Twardziok S.O."/>
            <person name="Deal K.R."/>
            <person name="Huo N."/>
            <person name="Zhu T."/>
            <person name="Wang L."/>
            <person name="Wang Y."/>
            <person name="McGuire P.E."/>
            <person name="Liu S."/>
            <person name="Long H."/>
            <person name="Ramasamy R.K."/>
            <person name="Rodriguez J.C."/>
            <person name="Van S.L."/>
            <person name="Yuan L."/>
            <person name="Wang Z."/>
            <person name="Xia Z."/>
            <person name="Xiao L."/>
            <person name="Anderson O.D."/>
            <person name="Ouyang S."/>
            <person name="Liang Y."/>
            <person name="Zimin A.V."/>
            <person name="Pertea G."/>
            <person name="Qi P."/>
            <person name="Bennetzen J.L."/>
            <person name="Dai X."/>
            <person name="Dawson M.W."/>
            <person name="Muller H.G."/>
            <person name="Kugler K."/>
            <person name="Rivarola-Duarte L."/>
            <person name="Spannagl M."/>
            <person name="Mayer K.F.X."/>
            <person name="Lu F.H."/>
            <person name="Bevan M.W."/>
            <person name="Leroy P."/>
            <person name="Li P."/>
            <person name="You F.M."/>
            <person name="Sun Q."/>
            <person name="Liu Z."/>
            <person name="Lyons E."/>
            <person name="Wicker T."/>
            <person name="Salzberg S.L."/>
            <person name="Devos K.M."/>
            <person name="Dvorak J."/>
        </authorList>
    </citation>
    <scope>NUCLEOTIDE SEQUENCE [LARGE SCALE GENOMIC DNA]</scope>
    <source>
        <strain evidence="1">cv. AL8/78</strain>
    </source>
</reference>
<reference evidence="1" key="5">
    <citation type="journal article" date="2021" name="G3 (Bethesda)">
        <title>Aegilops tauschii genome assembly Aet v5.0 features greater sequence contiguity and improved annotation.</title>
        <authorList>
            <person name="Wang L."/>
            <person name="Zhu T."/>
            <person name="Rodriguez J.C."/>
            <person name="Deal K.R."/>
            <person name="Dubcovsky J."/>
            <person name="McGuire P.E."/>
            <person name="Lux T."/>
            <person name="Spannagl M."/>
            <person name="Mayer K.F.X."/>
            <person name="Baldrich P."/>
            <person name="Meyers B.C."/>
            <person name="Huo N."/>
            <person name="Gu Y.Q."/>
            <person name="Zhou H."/>
            <person name="Devos K.M."/>
            <person name="Bennetzen J.L."/>
            <person name="Unver T."/>
            <person name="Budak H."/>
            <person name="Gulick P.J."/>
            <person name="Galiba G."/>
            <person name="Kalapos B."/>
            <person name="Nelson D.R."/>
            <person name="Li P."/>
            <person name="You F.M."/>
            <person name="Luo M.C."/>
            <person name="Dvorak J."/>
        </authorList>
    </citation>
    <scope>NUCLEOTIDE SEQUENCE [LARGE SCALE GENOMIC DNA]</scope>
    <source>
        <strain evidence="1">cv. AL8/78</strain>
    </source>
</reference>
<organism evidence="1 2">
    <name type="scientific">Aegilops tauschii subsp. strangulata</name>
    <name type="common">Goatgrass</name>
    <dbReference type="NCBI Taxonomy" id="200361"/>
    <lineage>
        <taxon>Eukaryota</taxon>
        <taxon>Viridiplantae</taxon>
        <taxon>Streptophyta</taxon>
        <taxon>Embryophyta</taxon>
        <taxon>Tracheophyta</taxon>
        <taxon>Spermatophyta</taxon>
        <taxon>Magnoliopsida</taxon>
        <taxon>Liliopsida</taxon>
        <taxon>Poales</taxon>
        <taxon>Poaceae</taxon>
        <taxon>BOP clade</taxon>
        <taxon>Pooideae</taxon>
        <taxon>Triticodae</taxon>
        <taxon>Triticeae</taxon>
        <taxon>Triticinae</taxon>
        <taxon>Aegilops</taxon>
    </lineage>
</organism>
<name>A0A453E8Q7_AEGTS</name>
<dbReference type="EnsemblPlants" id="AET3Gv20259500.1">
    <property type="protein sequence ID" value="AET3Gv20259500.1"/>
    <property type="gene ID" value="AET3Gv20259500"/>
</dbReference>
<reference evidence="2" key="1">
    <citation type="journal article" date="2014" name="Science">
        <title>Ancient hybridizations among the ancestral genomes of bread wheat.</title>
        <authorList>
            <consortium name="International Wheat Genome Sequencing Consortium,"/>
            <person name="Marcussen T."/>
            <person name="Sandve S.R."/>
            <person name="Heier L."/>
            <person name="Spannagl M."/>
            <person name="Pfeifer M."/>
            <person name="Jakobsen K.S."/>
            <person name="Wulff B.B."/>
            <person name="Steuernagel B."/>
            <person name="Mayer K.F."/>
            <person name="Olsen O.A."/>
        </authorList>
    </citation>
    <scope>NUCLEOTIDE SEQUENCE [LARGE SCALE GENOMIC DNA]</scope>
    <source>
        <strain evidence="2">cv. AL8/78</strain>
    </source>
</reference>
<evidence type="ECO:0000313" key="1">
    <source>
        <dbReference type="EnsemblPlants" id="AET3Gv20259500.1"/>
    </source>
</evidence>
<reference evidence="1" key="4">
    <citation type="submission" date="2019-03" db="UniProtKB">
        <authorList>
            <consortium name="EnsemblPlants"/>
        </authorList>
    </citation>
    <scope>IDENTIFICATION</scope>
</reference>
<reference evidence="2" key="2">
    <citation type="journal article" date="2017" name="Nat. Plants">
        <title>The Aegilops tauschii genome reveals multiple impacts of transposons.</title>
        <authorList>
            <person name="Zhao G."/>
            <person name="Zou C."/>
            <person name="Li K."/>
            <person name="Wang K."/>
            <person name="Li T."/>
            <person name="Gao L."/>
            <person name="Zhang X."/>
            <person name="Wang H."/>
            <person name="Yang Z."/>
            <person name="Liu X."/>
            <person name="Jiang W."/>
            <person name="Mao L."/>
            <person name="Kong X."/>
            <person name="Jiao Y."/>
            <person name="Jia J."/>
        </authorList>
    </citation>
    <scope>NUCLEOTIDE SEQUENCE [LARGE SCALE GENOMIC DNA]</scope>
    <source>
        <strain evidence="2">cv. AL8/78</strain>
    </source>
</reference>
<keyword evidence="2" id="KW-1185">Reference proteome</keyword>
<protein>
    <submittedName>
        <fullName evidence="1">Uncharacterized protein</fullName>
    </submittedName>
</protein>
<evidence type="ECO:0000313" key="2">
    <source>
        <dbReference type="Proteomes" id="UP000015105"/>
    </source>
</evidence>
<dbReference type="Proteomes" id="UP000015105">
    <property type="component" value="Chromosome 3D"/>
</dbReference>
<accession>A0A453E8Q7</accession>
<sequence length="86" mass="9257">MCARRFRLLAGPRLIELPLHALLPPLCRHPTVSTSVPAEYMGAAAAAGDKDTHGNRHSLRHACGLAYAYYIRCSGASGATSKNTFF</sequence>
<dbReference type="Gramene" id="AET3Gv20259500.1">
    <property type="protein sequence ID" value="AET3Gv20259500.1"/>
    <property type="gene ID" value="AET3Gv20259500"/>
</dbReference>
<proteinExistence type="predicted"/>
<dbReference type="AlphaFoldDB" id="A0A453E8Q7"/>